<gene>
    <name evidence="6" type="ORF">V474_15930</name>
</gene>
<dbReference type="Gene3D" id="2.140.10.10">
    <property type="entry name" value="Quinoprotein alcohol dehydrogenase-like superfamily"/>
    <property type="match status" value="2"/>
</dbReference>
<feature type="transmembrane region" description="Helical" evidence="4">
    <location>
        <begin position="12"/>
        <end position="34"/>
    </location>
</feature>
<evidence type="ECO:0000313" key="7">
    <source>
        <dbReference type="Proteomes" id="UP000052268"/>
    </source>
</evidence>
<proteinExistence type="inferred from homology"/>
<dbReference type="GO" id="GO:0016020">
    <property type="term" value="C:membrane"/>
    <property type="evidence" value="ECO:0007669"/>
    <property type="project" value="InterPro"/>
</dbReference>
<dbReference type="PANTHER" id="PTHR32303">
    <property type="entry name" value="QUINOPROTEIN ALCOHOL DEHYDROGENASE (CYTOCHROME C)"/>
    <property type="match status" value="1"/>
</dbReference>
<organism evidence="6 7">
    <name type="scientific">Novosphingobium barchaimii LL02</name>
    <dbReference type="NCBI Taxonomy" id="1114963"/>
    <lineage>
        <taxon>Bacteria</taxon>
        <taxon>Pseudomonadati</taxon>
        <taxon>Pseudomonadota</taxon>
        <taxon>Alphaproteobacteria</taxon>
        <taxon>Sphingomonadales</taxon>
        <taxon>Sphingomonadaceae</taxon>
        <taxon>Novosphingobium</taxon>
    </lineage>
</organism>
<dbReference type="GO" id="GO:0048038">
    <property type="term" value="F:quinone binding"/>
    <property type="evidence" value="ECO:0007669"/>
    <property type="project" value="InterPro"/>
</dbReference>
<feature type="transmembrane region" description="Helical" evidence="4">
    <location>
        <begin position="89"/>
        <end position="106"/>
    </location>
</feature>
<keyword evidence="3" id="KW-0560">Oxidoreductase</keyword>
<accession>A0A0J7XXZ5</accession>
<reference evidence="6 7" key="1">
    <citation type="journal article" date="2015" name="G3 (Bethesda)">
        <title>Insights into Ongoing Evolution of the Hexachlorocyclohexane Catabolic Pathway from Comparative Genomics of Ten Sphingomonadaceae Strains.</title>
        <authorList>
            <person name="Pearce S.L."/>
            <person name="Oakeshott J.G."/>
            <person name="Pandey G."/>
        </authorList>
    </citation>
    <scope>NUCLEOTIDE SEQUENCE [LARGE SCALE GENOMIC DNA]</scope>
    <source>
        <strain evidence="6 7">LL02</strain>
    </source>
</reference>
<keyword evidence="4" id="KW-0812">Transmembrane</keyword>
<dbReference type="SMART" id="SM00564">
    <property type="entry name" value="PQQ"/>
    <property type="match status" value="5"/>
</dbReference>
<dbReference type="PANTHER" id="PTHR32303:SF4">
    <property type="entry name" value="QUINOPROTEIN GLUCOSE DEHYDROGENASE"/>
    <property type="match status" value="1"/>
</dbReference>
<comment type="caution">
    <text evidence="6">The sequence shown here is derived from an EMBL/GenBank/DDBJ whole genome shotgun (WGS) entry which is preliminary data.</text>
</comment>
<evidence type="ECO:0000256" key="4">
    <source>
        <dbReference type="SAM" id="Phobius"/>
    </source>
</evidence>
<dbReference type="PATRIC" id="fig|1114963.3.peg.2017"/>
<dbReference type="AlphaFoldDB" id="A0A0J7XXZ5"/>
<dbReference type="EMBL" id="JACU01000004">
    <property type="protein sequence ID" value="KMS56414.1"/>
    <property type="molecule type" value="Genomic_DNA"/>
</dbReference>
<name>A0A0J7XXZ5_9SPHN</name>
<keyword evidence="7" id="KW-1185">Reference proteome</keyword>
<dbReference type="GO" id="GO:0008876">
    <property type="term" value="F:quinoprotein glucose dehydrogenase activity"/>
    <property type="evidence" value="ECO:0007669"/>
    <property type="project" value="TreeGrafter"/>
</dbReference>
<keyword evidence="4" id="KW-0472">Membrane</keyword>
<dbReference type="InterPro" id="IPR017511">
    <property type="entry name" value="PQQ_mDH"/>
</dbReference>
<feature type="domain" description="Pyrrolo-quinoline quinone repeat" evidence="5">
    <location>
        <begin position="166"/>
        <end position="755"/>
    </location>
</feature>
<dbReference type="NCBIfam" id="TIGR03074">
    <property type="entry name" value="PQQ_membr_DH"/>
    <property type="match status" value="1"/>
</dbReference>
<evidence type="ECO:0000256" key="1">
    <source>
        <dbReference type="ARBA" id="ARBA00001931"/>
    </source>
</evidence>
<dbReference type="Proteomes" id="UP000052268">
    <property type="component" value="Unassembled WGS sequence"/>
</dbReference>
<dbReference type="OrthoDB" id="9794322at2"/>
<dbReference type="RefSeq" id="WP_059151269.1">
    <property type="nucleotide sequence ID" value="NZ_KQ130453.1"/>
</dbReference>
<keyword evidence="4" id="KW-1133">Transmembrane helix</keyword>
<dbReference type="CDD" id="cd10280">
    <property type="entry name" value="PQQ_mGDH"/>
    <property type="match status" value="1"/>
</dbReference>
<sequence>MNDKKVGSGWPRWLAGTVLLAIGAVLALGGAKLLMLGGSGYYLAAGLACIASGALLWRGDRRGLWLYAGLLAGTVVWSCWDVGAQFWQLLPRIAGPAVIGALLAVPRLRRRMTRAGDALTRYGLGAAVAAAALLLGAAFAMNPTFDILPTRGPAVAVAANPANADWTAYGANSAGTRHSSAAQITPANAAKLEQVWSFQTGDTRAKRPEIKSISFMATPLMVDDKVYFCSPTGKVFALDADSGRQVWLRDPHTNIGNAQMLNCRGVSYHADPAGAGLCAKRIISMTVDGRMLASDAATGAPCSDFGEMGTVNLDAGLGAVDPLRSYTSSPPVIVGNTAILGSYVRDNFTKDDPSGVVRAYDVKSGRLLWAWDSGRPDDAPMPGPGEGWTRGSVNAWSVFSADPALGLVYLPTGNATPDHVGTHRNPMLERYASSIVALDVKTGRVRWHFQTVHHDIWDYDMPAQPVLFDYTAGGSKVPALAAPTKRGEIFILDRRTGKSLTGIEERAVPRGKIPGERYSPTQPYVKGFPSFAPPLLTEASMWGMTPLDQMWCRIRFRSLDYSGNFTPPSERGMIQWPGTFGVLNWGSVSIDPARNLMIVNSAAIPQEVRLFRHGADTEKPALAKDSHAPGYLPQMGTNYGVSLLPMLSPLGIPCEAPPWGHIAAVDLSTGKIAWSRTFGTTADTAPLGIAMPGAFNLGGSANTAGGVTFIGATLDNYLRAIDTTNGRELWRGRLPAGGQATPITYISRKTGRQYVVIAAGGHMYMGTTPGDYLVAFALPKTK</sequence>
<evidence type="ECO:0000313" key="6">
    <source>
        <dbReference type="EMBL" id="KMS56414.1"/>
    </source>
</evidence>
<evidence type="ECO:0000256" key="3">
    <source>
        <dbReference type="ARBA" id="ARBA00023002"/>
    </source>
</evidence>
<evidence type="ECO:0000259" key="5">
    <source>
        <dbReference type="Pfam" id="PF01011"/>
    </source>
</evidence>
<dbReference type="Pfam" id="PF01011">
    <property type="entry name" value="PQQ"/>
    <property type="match status" value="1"/>
</dbReference>
<comment type="similarity">
    <text evidence="2">Belongs to the bacterial PQQ dehydrogenase family.</text>
</comment>
<feature type="transmembrane region" description="Helical" evidence="4">
    <location>
        <begin position="118"/>
        <end position="141"/>
    </location>
</feature>
<comment type="cofactor">
    <cofactor evidence="1">
        <name>pyrroloquinoline quinone</name>
        <dbReference type="ChEBI" id="CHEBI:58442"/>
    </cofactor>
</comment>
<dbReference type="SUPFAM" id="SSF50998">
    <property type="entry name" value="Quinoprotein alcohol dehydrogenase-like"/>
    <property type="match status" value="1"/>
</dbReference>
<dbReference type="InterPro" id="IPR002372">
    <property type="entry name" value="PQQ_rpt_dom"/>
</dbReference>
<dbReference type="InterPro" id="IPR011047">
    <property type="entry name" value="Quinoprotein_ADH-like_sf"/>
</dbReference>
<protein>
    <submittedName>
        <fullName evidence="6">Quinate dehydrogenase</fullName>
    </submittedName>
</protein>
<feature type="transmembrane region" description="Helical" evidence="4">
    <location>
        <begin position="64"/>
        <end position="83"/>
    </location>
</feature>
<evidence type="ECO:0000256" key="2">
    <source>
        <dbReference type="ARBA" id="ARBA00008156"/>
    </source>
</evidence>
<dbReference type="InterPro" id="IPR018391">
    <property type="entry name" value="PQQ_b-propeller_rpt"/>
</dbReference>
<feature type="transmembrane region" description="Helical" evidence="4">
    <location>
        <begin position="40"/>
        <end position="57"/>
    </location>
</feature>